<reference evidence="2 3" key="1">
    <citation type="journal article" date="2018" name="J. Allergy Clin. Immunol.">
        <title>High-quality assembly of Dermatophagoides pteronyssinus genome and transcriptome reveals a wide range of novel allergens.</title>
        <authorList>
            <person name="Liu X.Y."/>
            <person name="Yang K.Y."/>
            <person name="Wang M.Q."/>
            <person name="Kwok J.S."/>
            <person name="Zeng X."/>
            <person name="Yang Z."/>
            <person name="Xiao X.J."/>
            <person name="Lau C.P."/>
            <person name="Li Y."/>
            <person name="Huang Z.M."/>
            <person name="Ba J.G."/>
            <person name="Yim A.K."/>
            <person name="Ouyang C.Y."/>
            <person name="Ngai S.M."/>
            <person name="Chan T.F."/>
            <person name="Leung E.L."/>
            <person name="Liu L."/>
            <person name="Liu Z.G."/>
            <person name="Tsui S.K."/>
        </authorList>
    </citation>
    <scope>NUCLEOTIDE SEQUENCE [LARGE SCALE GENOMIC DNA]</scope>
    <source>
        <strain evidence="2">Derp</strain>
    </source>
</reference>
<name>A0ABQ8IUA1_DERPT</name>
<proteinExistence type="predicted"/>
<protein>
    <submittedName>
        <fullName evidence="2">Uncharacterized protein</fullName>
    </submittedName>
</protein>
<accession>A0ABQ8IUA1</accession>
<feature type="region of interest" description="Disordered" evidence="1">
    <location>
        <begin position="99"/>
        <end position="132"/>
    </location>
</feature>
<evidence type="ECO:0000313" key="2">
    <source>
        <dbReference type="EMBL" id="KAH9413822.1"/>
    </source>
</evidence>
<dbReference type="EMBL" id="NJHN03000117">
    <property type="protein sequence ID" value="KAH9413822.1"/>
    <property type="molecule type" value="Genomic_DNA"/>
</dbReference>
<sequence length="132" mass="14515">MNVISLHSSTSSSDEEHKIIQTSFTKNSDGQLQSTEFVELVKINQQFKLSLPKDMGMVVVRLREDTRLPSDADMPMRFICKLPFKGQISDDVQKAITDRLSSSATSSSSSSLTSTTALSKSTTIPNDDNDPN</sequence>
<evidence type="ECO:0000313" key="3">
    <source>
        <dbReference type="Proteomes" id="UP000887458"/>
    </source>
</evidence>
<reference evidence="2 3" key="2">
    <citation type="journal article" date="2022" name="Mol. Biol. Evol.">
        <title>Comparative Genomics Reveals Insights into the Divergent Evolution of Astigmatic Mites and Household Pest Adaptations.</title>
        <authorList>
            <person name="Xiong Q."/>
            <person name="Wan A.T."/>
            <person name="Liu X."/>
            <person name="Fung C.S."/>
            <person name="Xiao X."/>
            <person name="Malainual N."/>
            <person name="Hou J."/>
            <person name="Wang L."/>
            <person name="Wang M."/>
            <person name="Yang K.Y."/>
            <person name="Cui Y."/>
            <person name="Leung E.L."/>
            <person name="Nong W."/>
            <person name="Shin S.K."/>
            <person name="Au S.W."/>
            <person name="Jeong K.Y."/>
            <person name="Chew F.T."/>
            <person name="Hui J.H."/>
            <person name="Leung T.F."/>
            <person name="Tungtrongchitr A."/>
            <person name="Zhong N."/>
            <person name="Liu Z."/>
            <person name="Tsui S.K."/>
        </authorList>
    </citation>
    <scope>NUCLEOTIDE SEQUENCE [LARGE SCALE GENOMIC DNA]</scope>
    <source>
        <strain evidence="2">Derp</strain>
    </source>
</reference>
<organism evidence="2 3">
    <name type="scientific">Dermatophagoides pteronyssinus</name>
    <name type="common">European house dust mite</name>
    <dbReference type="NCBI Taxonomy" id="6956"/>
    <lineage>
        <taxon>Eukaryota</taxon>
        <taxon>Metazoa</taxon>
        <taxon>Ecdysozoa</taxon>
        <taxon>Arthropoda</taxon>
        <taxon>Chelicerata</taxon>
        <taxon>Arachnida</taxon>
        <taxon>Acari</taxon>
        <taxon>Acariformes</taxon>
        <taxon>Sarcoptiformes</taxon>
        <taxon>Astigmata</taxon>
        <taxon>Psoroptidia</taxon>
        <taxon>Analgoidea</taxon>
        <taxon>Pyroglyphidae</taxon>
        <taxon>Dermatophagoidinae</taxon>
        <taxon>Dermatophagoides</taxon>
    </lineage>
</organism>
<comment type="caution">
    <text evidence="2">The sequence shown here is derived from an EMBL/GenBank/DDBJ whole genome shotgun (WGS) entry which is preliminary data.</text>
</comment>
<feature type="compositionally biased region" description="Low complexity" evidence="1">
    <location>
        <begin position="100"/>
        <end position="123"/>
    </location>
</feature>
<keyword evidence="3" id="KW-1185">Reference proteome</keyword>
<evidence type="ECO:0000256" key="1">
    <source>
        <dbReference type="SAM" id="MobiDB-lite"/>
    </source>
</evidence>
<dbReference type="Proteomes" id="UP000887458">
    <property type="component" value="Unassembled WGS sequence"/>
</dbReference>
<gene>
    <name evidence="2" type="ORF">DERP_009420</name>
</gene>